<reference evidence="3" key="1">
    <citation type="submission" date="2020-02" db="EMBL/GenBank/DDBJ databases">
        <authorList>
            <person name="Meier V. D."/>
        </authorList>
    </citation>
    <scope>NUCLEOTIDE SEQUENCE</scope>
    <source>
        <strain evidence="3">AVDCRST_MAG73</strain>
    </source>
</reference>
<dbReference type="InterPro" id="IPR020904">
    <property type="entry name" value="Sc_DH/Rdtase_CS"/>
</dbReference>
<dbReference type="PRINTS" id="PR00080">
    <property type="entry name" value="SDRFAMILY"/>
</dbReference>
<dbReference type="GO" id="GO:0004316">
    <property type="term" value="F:3-oxoacyl-[acyl-carrier-protein] reductase (NADPH) activity"/>
    <property type="evidence" value="ECO:0007669"/>
    <property type="project" value="UniProtKB-EC"/>
</dbReference>
<dbReference type="PRINTS" id="PR00081">
    <property type="entry name" value="GDHRDH"/>
</dbReference>
<sequence length="252" mass="26126">MGSLDGKIAVVTGAGSGIGRGAARAFVAEGATVGLLDRNAAAIEEAAHQLGQRAYPLVCDVTDEASVASAFATVRERHGRLDVLATYAAVQLVGEDAPVHELDSEVWTRTHDVNLRGVFLCCKHGVRVMLASGDGGSVINCGSPTGLTMCGAGWHAYAASKAGVMALTRVMAADYARHKIRVNGIVPGTIETTLTRTLVDDPEIRAQLTALHPIGRIGTPEDMAGIAVFLASDASKFATGAHFHVDGGISVR</sequence>
<evidence type="ECO:0000256" key="1">
    <source>
        <dbReference type="ARBA" id="ARBA00006484"/>
    </source>
</evidence>
<evidence type="ECO:0000313" key="3">
    <source>
        <dbReference type="EMBL" id="CAA9528254.1"/>
    </source>
</evidence>
<dbReference type="PANTHER" id="PTHR42760">
    <property type="entry name" value="SHORT-CHAIN DEHYDROGENASES/REDUCTASES FAMILY MEMBER"/>
    <property type="match status" value="1"/>
</dbReference>
<gene>
    <name evidence="3" type="ORF">AVDCRST_MAG73-704</name>
</gene>
<dbReference type="FunFam" id="3.40.50.720:FF:000084">
    <property type="entry name" value="Short-chain dehydrogenase reductase"/>
    <property type="match status" value="1"/>
</dbReference>
<dbReference type="Pfam" id="PF13561">
    <property type="entry name" value="adh_short_C2"/>
    <property type="match status" value="1"/>
</dbReference>
<proteinExistence type="inferred from homology"/>
<dbReference type="CDD" id="cd05233">
    <property type="entry name" value="SDR_c"/>
    <property type="match status" value="1"/>
</dbReference>
<organism evidence="3">
    <name type="scientific">uncultured Thermomicrobiales bacterium</name>
    <dbReference type="NCBI Taxonomy" id="1645740"/>
    <lineage>
        <taxon>Bacteria</taxon>
        <taxon>Pseudomonadati</taxon>
        <taxon>Thermomicrobiota</taxon>
        <taxon>Thermomicrobia</taxon>
        <taxon>Thermomicrobiales</taxon>
        <taxon>environmental samples</taxon>
    </lineage>
</organism>
<dbReference type="InterPro" id="IPR002347">
    <property type="entry name" value="SDR_fam"/>
</dbReference>
<dbReference type="InterPro" id="IPR036291">
    <property type="entry name" value="NAD(P)-bd_dom_sf"/>
</dbReference>
<dbReference type="EMBL" id="CADCWE010000041">
    <property type="protein sequence ID" value="CAA9528254.1"/>
    <property type="molecule type" value="Genomic_DNA"/>
</dbReference>
<accession>A0A6J4TNS9</accession>
<dbReference type="PROSITE" id="PS00061">
    <property type="entry name" value="ADH_SHORT"/>
    <property type="match status" value="1"/>
</dbReference>
<name>A0A6J4TNS9_9BACT</name>
<dbReference type="Gene3D" id="3.40.50.720">
    <property type="entry name" value="NAD(P)-binding Rossmann-like Domain"/>
    <property type="match status" value="1"/>
</dbReference>
<evidence type="ECO:0000256" key="2">
    <source>
        <dbReference type="ARBA" id="ARBA00023002"/>
    </source>
</evidence>
<protein>
    <submittedName>
        <fullName evidence="3">3-oxoacyl-[acyl-carrier protein] reductase</fullName>
        <ecNumber evidence="3">1.1.1.100</ecNumber>
    </submittedName>
</protein>
<dbReference type="AlphaFoldDB" id="A0A6J4TNS9"/>
<keyword evidence="2 3" id="KW-0560">Oxidoreductase</keyword>
<dbReference type="EC" id="1.1.1.100" evidence="3"/>
<dbReference type="SUPFAM" id="SSF51735">
    <property type="entry name" value="NAD(P)-binding Rossmann-fold domains"/>
    <property type="match status" value="1"/>
</dbReference>
<comment type="similarity">
    <text evidence="1">Belongs to the short-chain dehydrogenases/reductases (SDR) family.</text>
</comment>
<dbReference type="NCBIfam" id="NF005559">
    <property type="entry name" value="PRK07231.1"/>
    <property type="match status" value="1"/>
</dbReference>
<dbReference type="PANTHER" id="PTHR42760:SF115">
    <property type="entry name" value="3-OXOACYL-[ACYL-CARRIER-PROTEIN] REDUCTASE FABG"/>
    <property type="match status" value="1"/>
</dbReference>